<dbReference type="PIRSF" id="PIRSF017082">
    <property type="entry name" value="YflP"/>
    <property type="match status" value="1"/>
</dbReference>
<comment type="caution">
    <text evidence="3">The sequence shown here is derived from an EMBL/GenBank/DDBJ whole genome shotgun (WGS) entry which is preliminary data.</text>
</comment>
<keyword evidence="4" id="KW-1185">Reference proteome</keyword>
<feature type="chain" id="PRO_5007547100" evidence="2">
    <location>
        <begin position="29"/>
        <end position="329"/>
    </location>
</feature>
<evidence type="ECO:0000256" key="2">
    <source>
        <dbReference type="SAM" id="SignalP"/>
    </source>
</evidence>
<dbReference type="InterPro" id="IPR005064">
    <property type="entry name" value="BUG"/>
</dbReference>
<dbReference type="InterPro" id="IPR006311">
    <property type="entry name" value="TAT_signal"/>
</dbReference>
<protein>
    <submittedName>
        <fullName evidence="3">ABC transporter substrate-binding protein</fullName>
    </submittedName>
</protein>
<feature type="signal peptide" evidence="2">
    <location>
        <begin position="1"/>
        <end position="28"/>
    </location>
</feature>
<sequence length="329" mass="34294">MRKILPRRHFLATAAAGLALPWALDAAAADAWPARAIRLVSPYGAGGSNDILTRVLGDFLGRRLGQSVVVENKAGAGTRIANDYVAKAAPDGYTLLHAAAPIAIGEALYKDLPYDVHKSFAAIGSTAIAPLFLVVNAQAPYRTLAEFVQYAKSNPKGATFGSPGAGSAPHLTAELLLRAAGAKGIVVQYRGDAPAYTELLAGRIDATLTAISTAVPHIQAGKLRVLGVANETRTPLYPDAPTLREQGLAQVVGYGWYGLLAPAGTPAPVVERLNAEINAAIADAEVRRKAEAAGLELRGGTAEAFSAFIGTETRKWAQIIKAANITAES</sequence>
<accession>A0A147H2E2</accession>
<dbReference type="CDD" id="cd13578">
    <property type="entry name" value="PBP2_Bug27"/>
    <property type="match status" value="1"/>
</dbReference>
<name>A0A147H2E2_9BURK</name>
<keyword evidence="2" id="KW-0732">Signal</keyword>
<dbReference type="Proteomes" id="UP000072741">
    <property type="component" value="Unassembled WGS sequence"/>
</dbReference>
<dbReference type="PANTHER" id="PTHR42928">
    <property type="entry name" value="TRICARBOXYLATE-BINDING PROTEIN"/>
    <property type="match status" value="1"/>
</dbReference>
<dbReference type="Pfam" id="PF03401">
    <property type="entry name" value="TctC"/>
    <property type="match status" value="1"/>
</dbReference>
<dbReference type="AlphaFoldDB" id="A0A147H2E2"/>
<comment type="similarity">
    <text evidence="1">Belongs to the UPF0065 (bug) family.</text>
</comment>
<evidence type="ECO:0000313" key="3">
    <source>
        <dbReference type="EMBL" id="KTT24094.1"/>
    </source>
</evidence>
<dbReference type="Gene3D" id="3.40.190.10">
    <property type="entry name" value="Periplasmic binding protein-like II"/>
    <property type="match status" value="1"/>
</dbReference>
<evidence type="ECO:0000256" key="1">
    <source>
        <dbReference type="ARBA" id="ARBA00006987"/>
    </source>
</evidence>
<dbReference type="InterPro" id="IPR042100">
    <property type="entry name" value="Bug_dom1"/>
</dbReference>
<dbReference type="RefSeq" id="WP_058641189.1">
    <property type="nucleotide sequence ID" value="NZ_LDSL01000043.1"/>
</dbReference>
<dbReference type="EMBL" id="LDSL01000043">
    <property type="protein sequence ID" value="KTT24094.1"/>
    <property type="molecule type" value="Genomic_DNA"/>
</dbReference>
<proteinExistence type="inferred from homology"/>
<dbReference type="PANTHER" id="PTHR42928:SF5">
    <property type="entry name" value="BLR1237 PROTEIN"/>
    <property type="match status" value="1"/>
</dbReference>
<evidence type="ECO:0000313" key="4">
    <source>
        <dbReference type="Proteomes" id="UP000072741"/>
    </source>
</evidence>
<gene>
    <name evidence="3" type="ORF">NS331_06485</name>
</gene>
<dbReference type="Gene3D" id="3.40.190.150">
    <property type="entry name" value="Bordetella uptake gene, domain 1"/>
    <property type="match status" value="1"/>
</dbReference>
<reference evidence="3 4" key="1">
    <citation type="journal article" date="2016" name="Front. Microbiol.">
        <title>Genomic Resource of Rice Seed Associated Bacteria.</title>
        <authorList>
            <person name="Midha S."/>
            <person name="Bansal K."/>
            <person name="Sharma S."/>
            <person name="Kumar N."/>
            <person name="Patil P.P."/>
            <person name="Chaudhry V."/>
            <person name="Patil P.B."/>
        </authorList>
    </citation>
    <scope>NUCLEOTIDE SEQUENCE [LARGE SCALE GENOMIC DNA]</scope>
    <source>
        <strain evidence="3 4">NS331</strain>
    </source>
</reference>
<organism evidence="3 4">
    <name type="scientific">Pseudacidovorax intermedius</name>
    <dbReference type="NCBI Taxonomy" id="433924"/>
    <lineage>
        <taxon>Bacteria</taxon>
        <taxon>Pseudomonadati</taxon>
        <taxon>Pseudomonadota</taxon>
        <taxon>Betaproteobacteria</taxon>
        <taxon>Burkholderiales</taxon>
        <taxon>Comamonadaceae</taxon>
        <taxon>Pseudacidovorax</taxon>
    </lineage>
</organism>
<dbReference type="OrthoDB" id="8678477at2"/>
<dbReference type="PATRIC" id="fig|433924.3.peg.3238"/>
<dbReference type="SUPFAM" id="SSF53850">
    <property type="entry name" value="Periplasmic binding protein-like II"/>
    <property type="match status" value="1"/>
</dbReference>
<dbReference type="PROSITE" id="PS51318">
    <property type="entry name" value="TAT"/>
    <property type="match status" value="1"/>
</dbReference>